<accession>N6TMC0</accession>
<evidence type="ECO:0000256" key="1">
    <source>
        <dbReference type="SAM" id="SignalP"/>
    </source>
</evidence>
<evidence type="ECO:0000313" key="5">
    <source>
        <dbReference type="EnsemblMetazoa" id="XP_019756660.1"/>
    </source>
</evidence>
<dbReference type="InterPro" id="IPR007931">
    <property type="entry name" value="TsetseEP"/>
</dbReference>
<sequence length="230" mass="25967">MIVTQLTIWLLFTIINVPIMTFVDCESIFPTRDQQVNLLDNVHELFEQIKEASTSEQNALEESFNDDMESSLNMAVLYKETLQELIILKLRSNSNAVCSFTAFDQMVIVGNRTTEQLEVCKTMGQDSLVSMLAKVTSDMEFAVKAGESFLLKLKSCSIKKGLAVIACYNKIIQNDVIPVKTLLSQAIENHRIAHIELFGLKKAFNQCIEETIHECRSKLEQSFNDGLTCN</sequence>
<dbReference type="EMBL" id="KB740735">
    <property type="protein sequence ID" value="ENN79173.1"/>
    <property type="molecule type" value="Genomic_DNA"/>
</dbReference>
<evidence type="ECO:0000313" key="4">
    <source>
        <dbReference type="EMBL" id="ERL86284.1"/>
    </source>
</evidence>
<dbReference type="Proteomes" id="UP000030742">
    <property type="component" value="Unassembled WGS sequence"/>
</dbReference>
<dbReference type="EMBL" id="KB631805">
    <property type="protein sequence ID" value="ERL86284.1"/>
    <property type="molecule type" value="Genomic_DNA"/>
</dbReference>
<reference evidence="6 7" key="1">
    <citation type="journal article" date="2013" name="Genome Biol.">
        <title>Draft genome of the mountain pine beetle, Dendroctonus ponderosae Hopkins, a major forest pest.</title>
        <authorList>
            <person name="Keeling C.I."/>
            <person name="Yuen M.M."/>
            <person name="Liao N.Y."/>
            <person name="Docking T.R."/>
            <person name="Chan S.K."/>
            <person name="Taylor G.A."/>
            <person name="Palmquist D.L."/>
            <person name="Jackman S.D."/>
            <person name="Nguyen A."/>
            <person name="Li M."/>
            <person name="Henderson H."/>
            <person name="Janes J.K."/>
            <person name="Zhao Y."/>
            <person name="Pandoh P."/>
            <person name="Moore R."/>
            <person name="Sperling F.A."/>
            <person name="Huber D.P."/>
            <person name="Birol I."/>
            <person name="Jones S.J."/>
            <person name="Bohlmann J."/>
        </authorList>
    </citation>
    <scope>NUCLEOTIDE SEQUENCE</scope>
</reference>
<evidence type="ECO:0000313" key="3">
    <source>
        <dbReference type="EMBL" id="ENN79173.1"/>
    </source>
</evidence>
<organism evidence="3">
    <name type="scientific">Dendroctonus ponderosae</name>
    <name type="common">Mountain pine beetle</name>
    <dbReference type="NCBI Taxonomy" id="77166"/>
    <lineage>
        <taxon>Eukaryota</taxon>
        <taxon>Metazoa</taxon>
        <taxon>Ecdysozoa</taxon>
        <taxon>Arthropoda</taxon>
        <taxon>Hexapoda</taxon>
        <taxon>Insecta</taxon>
        <taxon>Pterygota</taxon>
        <taxon>Neoptera</taxon>
        <taxon>Endopterygota</taxon>
        <taxon>Coleoptera</taxon>
        <taxon>Polyphaga</taxon>
        <taxon>Cucujiformia</taxon>
        <taxon>Curculionidae</taxon>
        <taxon>Scolytinae</taxon>
        <taxon>Dendroctonus</taxon>
    </lineage>
</organism>
<reference evidence="5" key="2">
    <citation type="submission" date="2024-08" db="UniProtKB">
        <authorList>
            <consortium name="EnsemblMetazoa"/>
        </authorList>
    </citation>
    <scope>IDENTIFICATION</scope>
</reference>
<dbReference type="OrthoDB" id="6769268at2759"/>
<dbReference type="KEGG" id="dpa:109535222"/>
<keyword evidence="6" id="KW-1185">Reference proteome</keyword>
<gene>
    <name evidence="5" type="primary">109535222</name>
    <name evidence="4" type="ORF">D910_03693</name>
    <name evidence="3" type="ORF">YQE_04357</name>
</gene>
<evidence type="ECO:0000313" key="6">
    <source>
        <dbReference type="Proteomes" id="UP000019118"/>
    </source>
</evidence>
<dbReference type="OMA" id="EETIHEC"/>
<feature type="chain" id="PRO_5010971790" description="Protein TsetseEP domain-containing protein" evidence="1">
    <location>
        <begin position="26"/>
        <end position="230"/>
    </location>
</feature>
<evidence type="ECO:0000313" key="7">
    <source>
        <dbReference type="Proteomes" id="UP000030742"/>
    </source>
</evidence>
<dbReference type="HOGENOM" id="CLU_1246798_0_0_1"/>
<proteinExistence type="predicted"/>
<dbReference type="Proteomes" id="UP000019118">
    <property type="component" value="Unassembled WGS sequence"/>
</dbReference>
<feature type="signal peptide" evidence="1">
    <location>
        <begin position="1"/>
        <end position="25"/>
    </location>
</feature>
<protein>
    <recommendedName>
        <fullName evidence="2">Protein TsetseEP domain-containing protein</fullName>
    </recommendedName>
</protein>
<feature type="domain" description="Protein TsetseEP" evidence="2">
    <location>
        <begin position="111"/>
        <end position="211"/>
    </location>
</feature>
<dbReference type="EnsemblMetazoa" id="XM_019901101.1">
    <property type="protein sequence ID" value="XP_019756660.1"/>
    <property type="gene ID" value="LOC109535222"/>
</dbReference>
<feature type="non-terminal residue" evidence="3">
    <location>
        <position position="1"/>
    </location>
</feature>
<name>N6TMC0_DENPD</name>
<dbReference type="AlphaFoldDB" id="N6TMC0"/>
<dbReference type="Pfam" id="PF05267">
    <property type="entry name" value="DUF725"/>
    <property type="match status" value="1"/>
</dbReference>
<keyword evidence="1" id="KW-0732">Signal</keyword>
<evidence type="ECO:0000259" key="2">
    <source>
        <dbReference type="Pfam" id="PF05267"/>
    </source>
</evidence>